<evidence type="ECO:0000313" key="7">
    <source>
        <dbReference type="Proteomes" id="UP000199183"/>
    </source>
</evidence>
<dbReference type="InterPro" id="IPR007324">
    <property type="entry name" value="Sugar-bd_dom_put"/>
</dbReference>
<dbReference type="InterPro" id="IPR037171">
    <property type="entry name" value="NagB/RpiA_transferase-like"/>
</dbReference>
<dbReference type="PANTHER" id="PTHR34294:SF1">
    <property type="entry name" value="TRANSCRIPTIONAL REGULATOR LSRR"/>
    <property type="match status" value="1"/>
</dbReference>
<evidence type="ECO:0000256" key="1">
    <source>
        <dbReference type="ARBA" id="ARBA00010466"/>
    </source>
</evidence>
<comment type="similarity">
    <text evidence="1">Belongs to the SorC transcriptional regulatory family.</text>
</comment>
<evidence type="ECO:0000256" key="4">
    <source>
        <dbReference type="ARBA" id="ARBA00023163"/>
    </source>
</evidence>
<name>A0A1H4KVW9_9MICO</name>
<evidence type="ECO:0000256" key="3">
    <source>
        <dbReference type="ARBA" id="ARBA00023125"/>
    </source>
</evidence>
<dbReference type="GO" id="GO:0030246">
    <property type="term" value="F:carbohydrate binding"/>
    <property type="evidence" value="ECO:0007669"/>
    <property type="project" value="InterPro"/>
</dbReference>
<proteinExistence type="inferred from homology"/>
<evidence type="ECO:0000256" key="2">
    <source>
        <dbReference type="ARBA" id="ARBA00023015"/>
    </source>
</evidence>
<dbReference type="Gene3D" id="1.10.10.10">
    <property type="entry name" value="Winged helix-like DNA-binding domain superfamily/Winged helix DNA-binding domain"/>
    <property type="match status" value="1"/>
</dbReference>
<dbReference type="EMBL" id="FNRY01000001">
    <property type="protein sequence ID" value="SEB62082.1"/>
    <property type="molecule type" value="Genomic_DNA"/>
</dbReference>
<gene>
    <name evidence="6" type="ORF">SAMN04489806_1311</name>
</gene>
<dbReference type="InterPro" id="IPR036388">
    <property type="entry name" value="WH-like_DNA-bd_sf"/>
</dbReference>
<keyword evidence="3 6" id="KW-0238">DNA-binding</keyword>
<keyword evidence="2" id="KW-0805">Transcription regulation</keyword>
<dbReference type="Gene3D" id="3.40.50.1360">
    <property type="match status" value="1"/>
</dbReference>
<dbReference type="STRING" id="640635.SAMN04489806_1311"/>
<dbReference type="AlphaFoldDB" id="A0A1H4KVW9"/>
<keyword evidence="7" id="KW-1185">Reference proteome</keyword>
<keyword evidence="4" id="KW-0804">Transcription</keyword>
<dbReference type="InterPro" id="IPR051054">
    <property type="entry name" value="SorC_transcr_regulators"/>
</dbReference>
<evidence type="ECO:0000259" key="5">
    <source>
        <dbReference type="Pfam" id="PF04198"/>
    </source>
</evidence>
<reference evidence="6 7" key="1">
    <citation type="submission" date="2016-10" db="EMBL/GenBank/DDBJ databases">
        <authorList>
            <person name="de Groot N.N."/>
        </authorList>
    </citation>
    <scope>NUCLEOTIDE SEQUENCE [LARGE SCALE GENOMIC DNA]</scope>
    <source>
        <strain evidence="6 7">DSM 21799</strain>
    </source>
</reference>
<organism evidence="6 7">
    <name type="scientific">Paramicrobacterium humi</name>
    <dbReference type="NCBI Taxonomy" id="640635"/>
    <lineage>
        <taxon>Bacteria</taxon>
        <taxon>Bacillati</taxon>
        <taxon>Actinomycetota</taxon>
        <taxon>Actinomycetes</taxon>
        <taxon>Micrococcales</taxon>
        <taxon>Microbacteriaceae</taxon>
        <taxon>Paramicrobacterium</taxon>
    </lineage>
</organism>
<feature type="domain" description="Sugar-binding" evidence="5">
    <location>
        <begin position="56"/>
        <end position="300"/>
    </location>
</feature>
<protein>
    <submittedName>
        <fullName evidence="6">DNA-binding transcriptional regulator LsrR, DeoR family</fullName>
    </submittedName>
</protein>
<dbReference type="GO" id="GO:0003677">
    <property type="term" value="F:DNA binding"/>
    <property type="evidence" value="ECO:0007669"/>
    <property type="project" value="UniProtKB-KW"/>
</dbReference>
<dbReference type="SUPFAM" id="SSF100950">
    <property type="entry name" value="NagB/RpiA/CoA transferase-like"/>
    <property type="match status" value="1"/>
</dbReference>
<dbReference type="Pfam" id="PF04198">
    <property type="entry name" value="Sugar-bind"/>
    <property type="match status" value="1"/>
</dbReference>
<accession>A0A1H4KVW9</accession>
<dbReference type="PANTHER" id="PTHR34294">
    <property type="entry name" value="TRANSCRIPTIONAL REGULATOR-RELATED"/>
    <property type="match status" value="1"/>
</dbReference>
<sequence length="304" mass="32365">MALVVARKFYLEDHSKVEIADELQISRFKVARLIEQARSLGLITISINDEGLVDEDLSARVAAKLGIDEARVIEAYGDDTHVRDQVGKAAGELLTETLRPGDVLGMAWGRTLSSMTESLPSLPPMTIVQLTGAAGMNIFQSPVELVRKLVQASGGSAYPIYAPLVLADPTTAEALRSQPDIARALSRYSEVTTAVMSIGSWQPPESQLYESIHPDDRQGLLDRGVVAEISGVLLAEDGSEPAPDFLERCICATAAELRAIPRVLAVAAGARKAAAVRAVARAGLMNGLVTDRTLAEAVLALPDS</sequence>
<evidence type="ECO:0000313" key="6">
    <source>
        <dbReference type="EMBL" id="SEB62082.1"/>
    </source>
</evidence>
<dbReference type="Proteomes" id="UP000199183">
    <property type="component" value="Unassembled WGS sequence"/>
</dbReference>